<proteinExistence type="predicted"/>
<dbReference type="Pfam" id="PF19809">
    <property type="entry name" value="DUF6292"/>
    <property type="match status" value="1"/>
</dbReference>
<gene>
    <name evidence="2" type="ORF">GCM10010178_88420</name>
</gene>
<sequence>MVVDAERTGGNLVTDLSSDPAQRGLHRYVQLVAAALGADLDRCRYEWDTQATAYLPLPQHIPGMTEFPAQAGHRLALAWDEQSGWSAGVDTGNDFLVLATYLDDIVPAPRVVAAFVCDVADGTAVASAPSDMDTGHSKAQVRQQLTAYAPTGPDTPTDLLPPRRL</sequence>
<reference evidence="3" key="1">
    <citation type="journal article" date="2019" name="Int. J. Syst. Evol. Microbiol.">
        <title>The Global Catalogue of Microorganisms (GCM) 10K type strain sequencing project: providing services to taxonomists for standard genome sequencing and annotation.</title>
        <authorList>
            <consortium name="The Broad Institute Genomics Platform"/>
            <consortium name="The Broad Institute Genome Sequencing Center for Infectious Disease"/>
            <person name="Wu L."/>
            <person name="Ma J."/>
        </authorList>
    </citation>
    <scope>NUCLEOTIDE SEQUENCE [LARGE SCALE GENOMIC DNA]</scope>
    <source>
        <strain evidence="3">JCM 3296</strain>
    </source>
</reference>
<accession>A0ABQ2VFH5</accession>
<evidence type="ECO:0000259" key="1">
    <source>
        <dbReference type="Pfam" id="PF19809"/>
    </source>
</evidence>
<feature type="domain" description="DUF6292" evidence="1">
    <location>
        <begin position="28"/>
        <end position="116"/>
    </location>
</feature>
<keyword evidence="3" id="KW-1185">Reference proteome</keyword>
<comment type="caution">
    <text evidence="2">The sequence shown here is derived from an EMBL/GenBank/DDBJ whole genome shotgun (WGS) entry which is preliminary data.</text>
</comment>
<organism evidence="2 3">
    <name type="scientific">Lentzea flava</name>
    <dbReference type="NCBI Taxonomy" id="103732"/>
    <lineage>
        <taxon>Bacteria</taxon>
        <taxon>Bacillati</taxon>
        <taxon>Actinomycetota</taxon>
        <taxon>Actinomycetes</taxon>
        <taxon>Pseudonocardiales</taxon>
        <taxon>Pseudonocardiaceae</taxon>
        <taxon>Lentzea</taxon>
    </lineage>
</organism>
<evidence type="ECO:0000313" key="3">
    <source>
        <dbReference type="Proteomes" id="UP000649573"/>
    </source>
</evidence>
<dbReference type="InterPro" id="IPR046259">
    <property type="entry name" value="DUF6292"/>
</dbReference>
<protein>
    <recommendedName>
        <fullName evidence="1">DUF6292 domain-containing protein</fullName>
    </recommendedName>
</protein>
<name>A0ABQ2VFH5_9PSEU</name>
<dbReference type="EMBL" id="BMRE01000090">
    <property type="protein sequence ID" value="GGU84445.1"/>
    <property type="molecule type" value="Genomic_DNA"/>
</dbReference>
<evidence type="ECO:0000313" key="2">
    <source>
        <dbReference type="EMBL" id="GGU84445.1"/>
    </source>
</evidence>
<dbReference type="Proteomes" id="UP000649573">
    <property type="component" value="Unassembled WGS sequence"/>
</dbReference>